<evidence type="ECO:0000256" key="6">
    <source>
        <dbReference type="ARBA" id="ARBA00023136"/>
    </source>
</evidence>
<dbReference type="EMBL" id="JAAAMV010000023">
    <property type="protein sequence ID" value="NBD26820.1"/>
    <property type="molecule type" value="Genomic_DNA"/>
</dbReference>
<name>A0ABW9XVV8_9BACL</name>
<feature type="transmembrane region" description="Helical" evidence="8">
    <location>
        <begin position="27"/>
        <end position="46"/>
    </location>
</feature>
<dbReference type="InterPro" id="IPR000390">
    <property type="entry name" value="Small_drug/metabolite_transptr"/>
</dbReference>
<dbReference type="InterPro" id="IPR037185">
    <property type="entry name" value="EmrE-like"/>
</dbReference>
<dbReference type="Proteomes" id="UP000665561">
    <property type="component" value="Unassembled WGS sequence"/>
</dbReference>
<keyword evidence="10" id="KW-1185">Reference proteome</keyword>
<dbReference type="RefSeq" id="WP_161745833.1">
    <property type="nucleotide sequence ID" value="NZ_JAAAMV010000023.1"/>
</dbReference>
<evidence type="ECO:0000256" key="5">
    <source>
        <dbReference type="ARBA" id="ARBA00022989"/>
    </source>
</evidence>
<comment type="subcellular location">
    <subcellularLocation>
        <location evidence="1 7">Cell membrane</location>
        <topology evidence="1 7">Multi-pass membrane protein</topology>
    </subcellularLocation>
</comment>
<comment type="caution">
    <text evidence="9">The sequence shown here is derived from an EMBL/GenBank/DDBJ whole genome shotgun (WGS) entry which is preliminary data.</text>
</comment>
<evidence type="ECO:0000256" key="3">
    <source>
        <dbReference type="ARBA" id="ARBA00022475"/>
    </source>
</evidence>
<reference evidence="9 10" key="1">
    <citation type="submission" date="2020-01" db="EMBL/GenBank/DDBJ databases">
        <title>Paenibacillus soybeanensis sp. nov. isolated from the nodules of soybean (Glycine max(L.) Merr).</title>
        <authorList>
            <person name="Wang H."/>
        </authorList>
    </citation>
    <scope>NUCLEOTIDE SEQUENCE [LARGE SCALE GENOMIC DNA]</scope>
    <source>
        <strain evidence="9 10">T1</strain>
    </source>
</reference>
<keyword evidence="5 8" id="KW-1133">Transmembrane helix</keyword>
<keyword evidence="4 7" id="KW-0812">Transmembrane</keyword>
<evidence type="ECO:0000256" key="8">
    <source>
        <dbReference type="SAM" id="Phobius"/>
    </source>
</evidence>
<evidence type="ECO:0000256" key="1">
    <source>
        <dbReference type="ARBA" id="ARBA00004651"/>
    </source>
</evidence>
<feature type="transmembrane region" description="Helical" evidence="8">
    <location>
        <begin position="84"/>
        <end position="103"/>
    </location>
</feature>
<evidence type="ECO:0000256" key="2">
    <source>
        <dbReference type="ARBA" id="ARBA00022448"/>
    </source>
</evidence>
<dbReference type="Pfam" id="PF00893">
    <property type="entry name" value="Multi_Drug_Res"/>
    <property type="match status" value="1"/>
</dbReference>
<organism evidence="9 10">
    <name type="scientific">Paenibacillus glycinis</name>
    <dbReference type="NCBI Taxonomy" id="2697035"/>
    <lineage>
        <taxon>Bacteria</taxon>
        <taxon>Bacillati</taxon>
        <taxon>Bacillota</taxon>
        <taxon>Bacilli</taxon>
        <taxon>Bacillales</taxon>
        <taxon>Paenibacillaceae</taxon>
        <taxon>Paenibacillus</taxon>
    </lineage>
</organism>
<dbReference type="Gene3D" id="1.10.3730.20">
    <property type="match status" value="1"/>
</dbReference>
<evidence type="ECO:0000256" key="4">
    <source>
        <dbReference type="ARBA" id="ARBA00022692"/>
    </source>
</evidence>
<gene>
    <name evidence="9" type="ORF">GT019_23335</name>
</gene>
<keyword evidence="6 8" id="KW-0472">Membrane</keyword>
<evidence type="ECO:0000256" key="7">
    <source>
        <dbReference type="RuleBase" id="RU003942"/>
    </source>
</evidence>
<proteinExistence type="inferred from homology"/>
<keyword evidence="3" id="KW-1003">Cell membrane</keyword>
<accession>A0ABW9XVV8</accession>
<comment type="similarity">
    <text evidence="7">Belongs to the drug/metabolite transporter (DMT) superfamily. Small multidrug resistance (SMR) (TC 2.A.7.1) family.</text>
</comment>
<protein>
    <submittedName>
        <fullName evidence="9">Ligand-binding protein SH3</fullName>
    </submittedName>
</protein>
<keyword evidence="2" id="KW-0813">Transport</keyword>
<evidence type="ECO:0000313" key="10">
    <source>
        <dbReference type="Proteomes" id="UP000665561"/>
    </source>
</evidence>
<dbReference type="PANTHER" id="PTHR30561">
    <property type="entry name" value="SMR FAMILY PROTON-DEPENDENT DRUG EFFLUX TRANSPORTER SUGE"/>
    <property type="match status" value="1"/>
</dbReference>
<evidence type="ECO:0000313" key="9">
    <source>
        <dbReference type="EMBL" id="NBD26820.1"/>
    </source>
</evidence>
<dbReference type="PANTHER" id="PTHR30561:SF0">
    <property type="entry name" value="GUANIDINIUM EXPORTER"/>
    <property type="match status" value="1"/>
</dbReference>
<feature type="transmembrane region" description="Helical" evidence="8">
    <location>
        <begin position="58"/>
        <end position="78"/>
    </location>
</feature>
<dbReference type="InterPro" id="IPR045324">
    <property type="entry name" value="Small_multidrug_res"/>
</dbReference>
<dbReference type="SUPFAM" id="SSF103481">
    <property type="entry name" value="Multidrug resistance efflux transporter EmrE"/>
    <property type="match status" value="1"/>
</dbReference>
<sequence>MAWLYLLIAGVLEVVWAYGLQESEGFTKWLPSLFTIAILAASFFCFAKAMKRIEIGTAYAAFTGIGTVGTVVVGIAVLDEPVNVLKLLFIALLVGGIVGLKVISGRAEGEHAAEAANAKITAD</sequence>